<dbReference type="EMBL" id="PZJJ01000025">
    <property type="protein sequence ID" value="PTL38042.1"/>
    <property type="molecule type" value="Genomic_DNA"/>
</dbReference>
<evidence type="ECO:0000256" key="2">
    <source>
        <dbReference type="ARBA" id="ARBA00035108"/>
    </source>
</evidence>
<reference evidence="4 5" key="1">
    <citation type="submission" date="2018-03" db="EMBL/GenBank/DDBJ databases">
        <title>Alkalicoccus saliphilus sp. nov., isolated from a mineral pool.</title>
        <authorList>
            <person name="Zhao B."/>
        </authorList>
    </citation>
    <scope>NUCLEOTIDE SEQUENCE [LARGE SCALE GENOMIC DNA]</scope>
    <source>
        <strain evidence="4 5">6AG</strain>
    </source>
</reference>
<dbReference type="GO" id="GO:0031412">
    <property type="term" value="P:gas vesicle organization"/>
    <property type="evidence" value="ECO:0007669"/>
    <property type="project" value="InterPro"/>
</dbReference>
<keyword evidence="5" id="KW-1185">Reference proteome</keyword>
<dbReference type="PANTHER" id="PTHR36852:SF1">
    <property type="entry name" value="PROTEIN GVPL 2"/>
    <property type="match status" value="1"/>
</dbReference>
<dbReference type="InterPro" id="IPR009430">
    <property type="entry name" value="GvpL/GvpF"/>
</dbReference>
<dbReference type="Pfam" id="PF06386">
    <property type="entry name" value="GvpL_GvpF"/>
    <property type="match status" value="1"/>
</dbReference>
<dbReference type="PANTHER" id="PTHR36852">
    <property type="entry name" value="PROTEIN GVPL 2"/>
    <property type="match status" value="1"/>
</dbReference>
<evidence type="ECO:0000256" key="1">
    <source>
        <dbReference type="ARBA" id="ARBA00022987"/>
    </source>
</evidence>
<dbReference type="AlphaFoldDB" id="A0A2T4U3R8"/>
<dbReference type="Proteomes" id="UP000240509">
    <property type="component" value="Unassembled WGS sequence"/>
</dbReference>
<proteinExistence type="inferred from homology"/>
<evidence type="ECO:0000256" key="3">
    <source>
        <dbReference type="ARBA" id="ARBA00035643"/>
    </source>
</evidence>
<comment type="caution">
    <text evidence="4">The sequence shown here is derived from an EMBL/GenBank/DDBJ whole genome shotgun (WGS) entry which is preliminary data.</text>
</comment>
<dbReference type="RefSeq" id="WP_107585687.1">
    <property type="nucleotide sequence ID" value="NZ_PZJJ01000025.1"/>
</dbReference>
<evidence type="ECO:0000313" key="5">
    <source>
        <dbReference type="Proteomes" id="UP000240509"/>
    </source>
</evidence>
<dbReference type="OrthoDB" id="146444at2"/>
<gene>
    <name evidence="4" type="ORF">C6Y45_13125</name>
</gene>
<protein>
    <submittedName>
        <fullName evidence="4">Gas vesicle protein GvpL</fullName>
    </submittedName>
</protein>
<comment type="similarity">
    <text evidence="3">Belongs to the gas vesicle GvpF/GvpL family.</text>
</comment>
<evidence type="ECO:0000313" key="4">
    <source>
        <dbReference type="EMBL" id="PTL38042.1"/>
    </source>
</evidence>
<organism evidence="4 5">
    <name type="scientific">Alkalicoccus saliphilus</name>
    <dbReference type="NCBI Taxonomy" id="200989"/>
    <lineage>
        <taxon>Bacteria</taxon>
        <taxon>Bacillati</taxon>
        <taxon>Bacillota</taxon>
        <taxon>Bacilli</taxon>
        <taxon>Bacillales</taxon>
        <taxon>Bacillaceae</taxon>
        <taxon>Alkalicoccus</taxon>
    </lineage>
</organism>
<dbReference type="GO" id="GO:0031411">
    <property type="term" value="C:gas vesicle"/>
    <property type="evidence" value="ECO:0007669"/>
    <property type="project" value="UniProtKB-SubCell"/>
</dbReference>
<comment type="subcellular location">
    <subcellularLocation>
        <location evidence="2">Gas vesicle</location>
    </subcellularLocation>
</comment>
<keyword evidence="1" id="KW-0304">Gas vesicle</keyword>
<accession>A0A2T4U3R8</accession>
<name>A0A2T4U3R8_9BACI</name>
<sequence>MAAVPDTLIYVYGFIPTKEYSEKQSEEMNGMDENYMVDYHTFDDITVVTSRVRPEEFSEEALQKNVEDMKWLQKKAFHHHQLTNKLHEMYTVIPLKFGTIYNSEESLASVVTGYGQNIREVFGDLAGNEEWSIKIYTDKEMFSKAAGKNSPEITEKQKEIAELPRGKQFFEKKKLDKLIQEVSERELTSYCETVHEEVKMLARNNEVKKNWEKKLTEREDDMCWNAAYLIPEKNVQQVIDLVKEKQKASEDFTFEITGPWPPFHFSNFAKKEKA</sequence>